<accession>A0ABS7Z8N9</accession>
<sequence length="128" mass="15159">MSQQENCPCGSSKSYIECCNSIHANPKNANSAEELMRSRYCAFVKLNIEFIYDTFHPNTRRFQSKKDIENWAKENKWMHLEVLKSTDTTVEFKAHYLDVNLDVKVHHEQSTFKRTQNCWFYLDGRILS</sequence>
<evidence type="ECO:0000259" key="1">
    <source>
        <dbReference type="Pfam" id="PF17775"/>
    </source>
</evidence>
<dbReference type="InterPro" id="IPR032710">
    <property type="entry name" value="NTF2-like_dom_sf"/>
</dbReference>
<keyword evidence="3" id="KW-1185">Reference proteome</keyword>
<dbReference type="SUPFAM" id="SSF54427">
    <property type="entry name" value="NTF2-like"/>
    <property type="match status" value="1"/>
</dbReference>
<reference evidence="2" key="1">
    <citation type="submission" date="2020-10" db="EMBL/GenBank/DDBJ databases">
        <authorList>
            <person name="Lu T."/>
            <person name="Wang Q."/>
            <person name="Han X."/>
        </authorList>
    </citation>
    <scope>NUCLEOTIDE SEQUENCE</scope>
    <source>
        <strain evidence="2">WQ 366</strain>
    </source>
</reference>
<dbReference type="InterPro" id="IPR048469">
    <property type="entry name" value="YchJ-like_M"/>
</dbReference>
<feature type="domain" description="YchJ-like middle NTF2-like" evidence="1">
    <location>
        <begin position="31"/>
        <end position="124"/>
    </location>
</feature>
<proteinExistence type="predicted"/>
<dbReference type="EMBL" id="JADEYP010000021">
    <property type="protein sequence ID" value="MCA5005771.1"/>
    <property type="molecule type" value="Genomic_DNA"/>
</dbReference>
<protein>
    <submittedName>
        <fullName evidence="2">Zinc chelation protein SecC</fullName>
    </submittedName>
</protein>
<name>A0ABS7Z8N9_9SPHI</name>
<comment type="caution">
    <text evidence="2">The sequence shown here is derived from an EMBL/GenBank/DDBJ whole genome shotgun (WGS) entry which is preliminary data.</text>
</comment>
<dbReference type="PANTHER" id="PTHR33747">
    <property type="entry name" value="UPF0225 PROTEIN SCO1677"/>
    <property type="match status" value="1"/>
</dbReference>
<dbReference type="PANTHER" id="PTHR33747:SF1">
    <property type="entry name" value="ADENYLATE CYCLASE-ASSOCIATED CAP C-TERMINAL DOMAIN-CONTAINING PROTEIN"/>
    <property type="match status" value="1"/>
</dbReference>
<evidence type="ECO:0000313" key="2">
    <source>
        <dbReference type="EMBL" id="MCA5005771.1"/>
    </source>
</evidence>
<gene>
    <name evidence="2" type="ORF">IPZ78_11475</name>
</gene>
<dbReference type="Pfam" id="PF17775">
    <property type="entry name" value="YchJ_M-like"/>
    <property type="match status" value="1"/>
</dbReference>
<evidence type="ECO:0000313" key="3">
    <source>
        <dbReference type="Proteomes" id="UP001165302"/>
    </source>
</evidence>
<dbReference type="Gene3D" id="3.10.450.50">
    <property type="match status" value="1"/>
</dbReference>
<dbReference type="Proteomes" id="UP001165302">
    <property type="component" value="Unassembled WGS sequence"/>
</dbReference>
<organism evidence="2 3">
    <name type="scientific">Sphingobacterium bovistauri</name>
    <dbReference type="NCBI Taxonomy" id="2781959"/>
    <lineage>
        <taxon>Bacteria</taxon>
        <taxon>Pseudomonadati</taxon>
        <taxon>Bacteroidota</taxon>
        <taxon>Sphingobacteriia</taxon>
        <taxon>Sphingobacteriales</taxon>
        <taxon>Sphingobacteriaceae</taxon>
        <taxon>Sphingobacterium</taxon>
    </lineage>
</organism>